<organism evidence="7 8">
    <name type="scientific">Propioniciclava tarda</name>
    <dbReference type="NCBI Taxonomy" id="433330"/>
    <lineage>
        <taxon>Bacteria</taxon>
        <taxon>Bacillati</taxon>
        <taxon>Actinomycetota</taxon>
        <taxon>Actinomycetes</taxon>
        <taxon>Propionibacteriales</taxon>
        <taxon>Propionibacteriaceae</taxon>
        <taxon>Propioniciclava</taxon>
    </lineage>
</organism>
<comment type="pathway">
    <text evidence="2">Carbohydrate metabolism; pentose and glucuronate interconversion.</text>
</comment>
<accession>A0A4Q9KND6</accession>
<dbReference type="RefSeq" id="WP_131170520.1">
    <property type="nucleotide sequence ID" value="NZ_FXTL01000001.1"/>
</dbReference>
<dbReference type="Gene3D" id="3.20.20.140">
    <property type="entry name" value="Metal-dependent hydrolases"/>
    <property type="match status" value="2"/>
</dbReference>
<dbReference type="EC" id="5.3.1.12" evidence="4"/>
<evidence type="ECO:0000313" key="7">
    <source>
        <dbReference type="EMBL" id="TBT96107.1"/>
    </source>
</evidence>
<keyword evidence="6" id="KW-0413">Isomerase</keyword>
<dbReference type="SUPFAM" id="SSF51556">
    <property type="entry name" value="Metallo-dependent hydrolases"/>
    <property type="match status" value="1"/>
</dbReference>
<dbReference type="GO" id="GO:0008880">
    <property type="term" value="F:glucuronate isomerase activity"/>
    <property type="evidence" value="ECO:0007669"/>
    <property type="project" value="UniProtKB-EC"/>
</dbReference>
<evidence type="ECO:0000256" key="4">
    <source>
        <dbReference type="ARBA" id="ARBA00012546"/>
    </source>
</evidence>
<comment type="catalytic activity">
    <reaction evidence="1">
        <text>D-glucuronate = D-fructuronate</text>
        <dbReference type="Rhea" id="RHEA:13049"/>
        <dbReference type="ChEBI" id="CHEBI:58720"/>
        <dbReference type="ChEBI" id="CHEBI:59863"/>
        <dbReference type="EC" id="5.3.1.12"/>
    </reaction>
</comment>
<evidence type="ECO:0000256" key="1">
    <source>
        <dbReference type="ARBA" id="ARBA00001165"/>
    </source>
</evidence>
<evidence type="ECO:0000256" key="2">
    <source>
        <dbReference type="ARBA" id="ARBA00004892"/>
    </source>
</evidence>
<proteinExistence type="inferred from homology"/>
<dbReference type="AlphaFoldDB" id="A0A4Q9KND6"/>
<evidence type="ECO:0000256" key="3">
    <source>
        <dbReference type="ARBA" id="ARBA00008397"/>
    </source>
</evidence>
<name>A0A4Q9KND6_PROTD</name>
<evidence type="ECO:0000256" key="5">
    <source>
        <dbReference type="ARBA" id="ARBA00020555"/>
    </source>
</evidence>
<dbReference type="InterPro" id="IPR003766">
    <property type="entry name" value="Uronate_isomerase"/>
</dbReference>
<dbReference type="Proteomes" id="UP000291933">
    <property type="component" value="Unassembled WGS sequence"/>
</dbReference>
<dbReference type="UniPathway" id="UPA00246"/>
<dbReference type="GO" id="GO:0019698">
    <property type="term" value="P:D-galacturonate catabolic process"/>
    <property type="evidence" value="ECO:0007669"/>
    <property type="project" value="TreeGrafter"/>
</dbReference>
<dbReference type="PANTHER" id="PTHR30068">
    <property type="entry name" value="URONATE ISOMERASE"/>
    <property type="match status" value="1"/>
</dbReference>
<dbReference type="EMBL" id="SDMR01000001">
    <property type="protein sequence ID" value="TBT96107.1"/>
    <property type="molecule type" value="Genomic_DNA"/>
</dbReference>
<evidence type="ECO:0000256" key="6">
    <source>
        <dbReference type="ARBA" id="ARBA00023235"/>
    </source>
</evidence>
<keyword evidence="8" id="KW-1185">Reference proteome</keyword>
<protein>
    <recommendedName>
        <fullName evidence="5">Uronate isomerase</fullName>
        <ecNumber evidence="4">5.3.1.12</ecNumber>
    </recommendedName>
</protein>
<reference evidence="7 8" key="1">
    <citation type="submission" date="2019-01" db="EMBL/GenBank/DDBJ databases">
        <title>Lactibacter flavus gen. nov., sp. nov., a novel bacterium of the family Propionibacteriaceae isolated from raw milk and dairy products.</title>
        <authorList>
            <person name="Huptas C."/>
            <person name="Wenning M."/>
            <person name="Breitenwieser F."/>
            <person name="Doll E."/>
            <person name="Von Neubeck M."/>
            <person name="Busse H.-J."/>
            <person name="Scherer S."/>
        </authorList>
    </citation>
    <scope>NUCLEOTIDE SEQUENCE [LARGE SCALE GENOMIC DNA]</scope>
    <source>
        <strain evidence="8">DSM 22130 / JCM 15804 / WR061</strain>
    </source>
</reference>
<dbReference type="OrthoDB" id="9766564at2"/>
<dbReference type="Pfam" id="PF02614">
    <property type="entry name" value="UxaC"/>
    <property type="match status" value="1"/>
</dbReference>
<dbReference type="InterPro" id="IPR032466">
    <property type="entry name" value="Metal_Hydrolase"/>
</dbReference>
<sequence length="259" mass="28657">MPGLALHPERMLPADATLRPIARELYASVRDLPIISPHGHVPPVWLADDVPFADPTSLLITPDHYVNRMLHSHGVSLADLGVAQADFTPEQSRNAFRILCSHWSDYRGTPVRFWLESELADIFGIDLAPSADTADQIYDSIAAALVTPAFKPRALFERFKISFLATTDDPCDNLEHHAKLAADASWHGTVVPTFRPDKYLEPARPDWTELVDNLAAVSGIATDTYAGGPQAGAAQRLALAARLRGHHRRTRNRRGCHRR</sequence>
<comment type="similarity">
    <text evidence="3">Belongs to the metallo-dependent hydrolases superfamily. Uronate isomerase family.</text>
</comment>
<evidence type="ECO:0000313" key="8">
    <source>
        <dbReference type="Proteomes" id="UP000291933"/>
    </source>
</evidence>
<dbReference type="PANTHER" id="PTHR30068:SF4">
    <property type="entry name" value="URONATE ISOMERASE"/>
    <property type="match status" value="1"/>
</dbReference>
<gene>
    <name evidence="7" type="ORF">ET996_00040</name>
</gene>
<dbReference type="GO" id="GO:0042840">
    <property type="term" value="P:D-glucuronate catabolic process"/>
    <property type="evidence" value="ECO:0007669"/>
    <property type="project" value="TreeGrafter"/>
</dbReference>
<comment type="caution">
    <text evidence="7">The sequence shown here is derived from an EMBL/GenBank/DDBJ whole genome shotgun (WGS) entry which is preliminary data.</text>
</comment>